<name>A0A1X0NH05_9TRYP</name>
<keyword evidence="2" id="KW-0732">Signal</keyword>
<evidence type="ECO:0000313" key="3">
    <source>
        <dbReference type="EMBL" id="ORC84005.1"/>
    </source>
</evidence>
<dbReference type="AlphaFoldDB" id="A0A1X0NH05"/>
<feature type="chain" id="PRO_5012687678" description="Mucin-associated surface protein (MASP)" evidence="2">
    <location>
        <begin position="23"/>
        <end position="182"/>
    </location>
</feature>
<protein>
    <recommendedName>
        <fullName evidence="5">Mucin-associated surface protein (MASP)</fullName>
    </recommendedName>
</protein>
<evidence type="ECO:0008006" key="5">
    <source>
        <dbReference type="Google" id="ProtNLM"/>
    </source>
</evidence>
<comment type="caution">
    <text evidence="3">The sequence shown here is derived from an EMBL/GenBank/DDBJ whole genome shotgun (WGS) entry which is preliminary data.</text>
</comment>
<gene>
    <name evidence="3" type="ORF">TM35_000511060</name>
</gene>
<dbReference type="Proteomes" id="UP000192257">
    <property type="component" value="Unassembled WGS sequence"/>
</dbReference>
<evidence type="ECO:0000256" key="2">
    <source>
        <dbReference type="SAM" id="SignalP"/>
    </source>
</evidence>
<keyword evidence="4" id="KW-1185">Reference proteome</keyword>
<evidence type="ECO:0000313" key="4">
    <source>
        <dbReference type="Proteomes" id="UP000192257"/>
    </source>
</evidence>
<dbReference type="PROSITE" id="PS51257">
    <property type="entry name" value="PROKAR_LIPOPROTEIN"/>
    <property type="match status" value="1"/>
</dbReference>
<dbReference type="VEuPathDB" id="TriTrypDB:TM35_000511060"/>
<sequence>MVLVRRLLYLLLLLLSVACVVAGESPQQKGELTEVSQGNSHPSVGAGVIPGDGDACKTEPTGSECPRISSEPEVPPAECADSLEKEGCKPTDLNTKGSCPDDSKPSCTPKAMQEVGPAEAEEHRVNTNSELSAPIGPAVPARAGDSVSNEAHEGRAEARHGGDPGEKKLPETQPGKETEAFP</sequence>
<feature type="non-terminal residue" evidence="3">
    <location>
        <position position="182"/>
    </location>
</feature>
<reference evidence="3 4" key="1">
    <citation type="submission" date="2017-03" db="EMBL/GenBank/DDBJ databases">
        <title>An alternative strategy for trypanosome survival in the mammalian bloodstream revealed through genome and transcriptome analysis of the ubiquitous bovine parasite Trypanosoma (Megatrypanum) theileri.</title>
        <authorList>
            <person name="Kelly S."/>
            <person name="Ivens A."/>
            <person name="Mott A."/>
            <person name="O'Neill E."/>
            <person name="Emms D."/>
            <person name="Macleod O."/>
            <person name="Voorheis P."/>
            <person name="Matthews J."/>
            <person name="Matthews K."/>
            <person name="Carrington M."/>
        </authorList>
    </citation>
    <scope>NUCLEOTIDE SEQUENCE [LARGE SCALE GENOMIC DNA]</scope>
    <source>
        <strain evidence="3">Edinburgh</strain>
    </source>
</reference>
<feature type="compositionally biased region" description="Polar residues" evidence="1">
    <location>
        <begin position="31"/>
        <end position="42"/>
    </location>
</feature>
<organism evidence="3 4">
    <name type="scientific">Trypanosoma theileri</name>
    <dbReference type="NCBI Taxonomy" id="67003"/>
    <lineage>
        <taxon>Eukaryota</taxon>
        <taxon>Discoba</taxon>
        <taxon>Euglenozoa</taxon>
        <taxon>Kinetoplastea</taxon>
        <taxon>Metakinetoplastina</taxon>
        <taxon>Trypanosomatida</taxon>
        <taxon>Trypanosomatidae</taxon>
        <taxon>Trypanosoma</taxon>
    </lineage>
</organism>
<dbReference type="EMBL" id="NBCO01000051">
    <property type="protein sequence ID" value="ORC84005.1"/>
    <property type="molecule type" value="Genomic_DNA"/>
</dbReference>
<evidence type="ECO:0000256" key="1">
    <source>
        <dbReference type="SAM" id="MobiDB-lite"/>
    </source>
</evidence>
<dbReference type="RefSeq" id="XP_028878071.1">
    <property type="nucleotide sequence ID" value="XM_029030601.1"/>
</dbReference>
<dbReference type="GeneID" id="39990381"/>
<accession>A0A1X0NH05</accession>
<feature type="compositionally biased region" description="Basic and acidic residues" evidence="1">
    <location>
        <begin position="150"/>
        <end position="182"/>
    </location>
</feature>
<feature type="region of interest" description="Disordered" evidence="1">
    <location>
        <begin position="31"/>
        <end position="182"/>
    </location>
</feature>
<feature type="signal peptide" evidence="2">
    <location>
        <begin position="1"/>
        <end position="22"/>
    </location>
</feature>
<proteinExistence type="predicted"/>